<keyword evidence="11 12" id="KW-0407">Ion channel</keyword>
<keyword evidence="10 12" id="KW-0739">Sodium transport</keyword>
<keyword evidence="4 12" id="KW-0894">Sodium channel</keyword>
<evidence type="ECO:0000256" key="10">
    <source>
        <dbReference type="ARBA" id="ARBA00023201"/>
    </source>
</evidence>
<keyword evidence="8 12" id="KW-0406">Ion transport</keyword>
<dbReference type="Proteomes" id="UP000015102">
    <property type="component" value="Unassembled WGS sequence"/>
</dbReference>
<reference evidence="14" key="1">
    <citation type="submission" date="2013-02" db="EMBL/GenBank/DDBJ databases">
        <authorList>
            <person name="Hughes D."/>
        </authorList>
    </citation>
    <scope>NUCLEOTIDE SEQUENCE</scope>
    <source>
        <strain>Durham</strain>
        <strain evidence="14">NC isolate 2 -- Noor lab</strain>
    </source>
</reference>
<evidence type="ECO:0000256" key="7">
    <source>
        <dbReference type="ARBA" id="ARBA00023053"/>
    </source>
</evidence>
<comment type="similarity">
    <text evidence="2 12">Belongs to the amiloride-sensitive sodium channel (TC 1.A.6) family.</text>
</comment>
<dbReference type="GO" id="GO:0005272">
    <property type="term" value="F:sodium channel activity"/>
    <property type="evidence" value="ECO:0007669"/>
    <property type="project" value="UniProtKB-KW"/>
</dbReference>
<dbReference type="Pfam" id="PF00858">
    <property type="entry name" value="ASC"/>
    <property type="match status" value="1"/>
</dbReference>
<dbReference type="EMBL" id="CAQQ02151654">
    <property type="status" value="NOT_ANNOTATED_CDS"/>
    <property type="molecule type" value="Genomic_DNA"/>
</dbReference>
<keyword evidence="7" id="KW-0915">Sodium</keyword>
<evidence type="ECO:0000256" key="9">
    <source>
        <dbReference type="ARBA" id="ARBA00023136"/>
    </source>
</evidence>
<sequence length="162" mass="18759">MEEDAAANEQPLLISAKASVAQLLLTWKLSLSKHSTATSTQHFWLINIIIVCKSPFPHTSSTKPKEIRILIEILSLYKQSIPQYMHDATEVATSDRSVIKRTLIGKQTDNIDIQMELTLAEEEVRNLPINFRKCRFENENNLLYFKAYKQTHCFVECRIRKH</sequence>
<dbReference type="EnsemblMetazoa" id="MESCA003607-RA">
    <property type="protein sequence ID" value="MESCA003607-PA"/>
    <property type="gene ID" value="MESCA003607"/>
</dbReference>
<protein>
    <submittedName>
        <fullName evidence="13">Uncharacterized protein</fullName>
    </submittedName>
</protein>
<evidence type="ECO:0000256" key="1">
    <source>
        <dbReference type="ARBA" id="ARBA00004141"/>
    </source>
</evidence>
<evidence type="ECO:0000256" key="8">
    <source>
        <dbReference type="ARBA" id="ARBA00023065"/>
    </source>
</evidence>
<evidence type="ECO:0000313" key="13">
    <source>
        <dbReference type="EnsemblMetazoa" id="MESCA003607-PA"/>
    </source>
</evidence>
<reference evidence="13" key="2">
    <citation type="submission" date="2015-06" db="UniProtKB">
        <authorList>
            <consortium name="EnsemblMetazoa"/>
        </authorList>
    </citation>
    <scope>IDENTIFICATION</scope>
</reference>
<evidence type="ECO:0000313" key="14">
    <source>
        <dbReference type="Proteomes" id="UP000015102"/>
    </source>
</evidence>
<keyword evidence="9" id="KW-0472">Membrane</keyword>
<keyword evidence="14" id="KW-1185">Reference proteome</keyword>
<dbReference type="GO" id="GO:0016020">
    <property type="term" value="C:membrane"/>
    <property type="evidence" value="ECO:0007669"/>
    <property type="project" value="UniProtKB-SubCell"/>
</dbReference>
<evidence type="ECO:0000256" key="3">
    <source>
        <dbReference type="ARBA" id="ARBA00022448"/>
    </source>
</evidence>
<evidence type="ECO:0000256" key="6">
    <source>
        <dbReference type="ARBA" id="ARBA00022989"/>
    </source>
</evidence>
<evidence type="ECO:0000256" key="12">
    <source>
        <dbReference type="RuleBase" id="RU000679"/>
    </source>
</evidence>
<evidence type="ECO:0000256" key="5">
    <source>
        <dbReference type="ARBA" id="ARBA00022692"/>
    </source>
</evidence>
<accession>T1GJG1</accession>
<keyword evidence="6" id="KW-1133">Transmembrane helix</keyword>
<keyword evidence="3 12" id="KW-0813">Transport</keyword>
<comment type="subcellular location">
    <subcellularLocation>
        <location evidence="1">Membrane</location>
        <topology evidence="1">Multi-pass membrane protein</topology>
    </subcellularLocation>
</comment>
<evidence type="ECO:0000256" key="2">
    <source>
        <dbReference type="ARBA" id="ARBA00007193"/>
    </source>
</evidence>
<evidence type="ECO:0000256" key="11">
    <source>
        <dbReference type="ARBA" id="ARBA00023303"/>
    </source>
</evidence>
<dbReference type="InterPro" id="IPR001873">
    <property type="entry name" value="ENaC"/>
</dbReference>
<dbReference type="STRING" id="36166.T1GJG1"/>
<organism evidence="13 14">
    <name type="scientific">Megaselia scalaris</name>
    <name type="common">Humpbacked fly</name>
    <name type="synonym">Phora scalaris</name>
    <dbReference type="NCBI Taxonomy" id="36166"/>
    <lineage>
        <taxon>Eukaryota</taxon>
        <taxon>Metazoa</taxon>
        <taxon>Ecdysozoa</taxon>
        <taxon>Arthropoda</taxon>
        <taxon>Hexapoda</taxon>
        <taxon>Insecta</taxon>
        <taxon>Pterygota</taxon>
        <taxon>Neoptera</taxon>
        <taxon>Endopterygota</taxon>
        <taxon>Diptera</taxon>
        <taxon>Brachycera</taxon>
        <taxon>Muscomorpha</taxon>
        <taxon>Platypezoidea</taxon>
        <taxon>Phoridae</taxon>
        <taxon>Megaseliini</taxon>
        <taxon>Megaselia</taxon>
    </lineage>
</organism>
<proteinExistence type="inferred from homology"/>
<evidence type="ECO:0000256" key="4">
    <source>
        <dbReference type="ARBA" id="ARBA00022461"/>
    </source>
</evidence>
<name>T1GJG1_MEGSC</name>
<keyword evidence="5 12" id="KW-0812">Transmembrane</keyword>
<dbReference type="EMBL" id="CAQQ02151655">
    <property type="status" value="NOT_ANNOTATED_CDS"/>
    <property type="molecule type" value="Genomic_DNA"/>
</dbReference>
<dbReference type="HOGENOM" id="CLU_1637358_0_0_1"/>
<dbReference type="AlphaFoldDB" id="T1GJG1"/>